<evidence type="ECO:0000313" key="1">
    <source>
        <dbReference type="EMBL" id="GIZ43800.1"/>
    </source>
</evidence>
<reference evidence="1 2" key="1">
    <citation type="submission" date="2021-01" db="EMBL/GenBank/DDBJ databases">
        <title>Cercospora kikuchii MAFF 305040 whole genome shotgun sequence.</title>
        <authorList>
            <person name="Kashiwa T."/>
            <person name="Suzuki T."/>
        </authorList>
    </citation>
    <scope>NUCLEOTIDE SEQUENCE [LARGE SCALE GENOMIC DNA]</scope>
    <source>
        <strain evidence="1 2">MAFF 305040</strain>
    </source>
</reference>
<name>A0A9P3FIU0_9PEZI</name>
<dbReference type="InterPro" id="IPR038883">
    <property type="entry name" value="AN11006-like"/>
</dbReference>
<dbReference type="OrthoDB" id="3640584at2759"/>
<evidence type="ECO:0000313" key="2">
    <source>
        <dbReference type="Proteomes" id="UP000825890"/>
    </source>
</evidence>
<sequence length="371" mass="42149">MRYNRCSKDELVKFAADRVVQVKSSKPNKDPYKRDYVAALVEADKQATFRFNELPPELRNLVYEELLTLQDSFTCFPQILRTCRQINQEATGLLYNLNYIDVVIKGSAVFAHGRRCGPYVPALLLRMMRRTPDVHLTGLIWPEFLRRARHLRVLVPEDTWRGVAPDQRTDSIGNMLYSLCRMLREGNHIRRLRMVMQPSRGSAFESMQAMFYPFRLLGDLSLEIVDKSGTSLANFYTDQDANIEFPGLCAQMQLLYQCVSTTAELADSAVPVRFAPWTLANSAAALTTAAFTALESVAEVLQEAASIMLEWSRSVHGKMPHWLRAFHLAIVQLRIAMENGSLLRAHLQPHLMSRAYHLLSLEVDLASQVSA</sequence>
<dbReference type="PANTHER" id="PTHR42085">
    <property type="entry name" value="F-BOX DOMAIN-CONTAINING PROTEIN"/>
    <property type="match status" value="1"/>
</dbReference>
<accession>A0A9P3FIU0</accession>
<gene>
    <name evidence="1" type="ORF">CKM354_000701300</name>
</gene>
<dbReference type="RefSeq" id="XP_044658287.1">
    <property type="nucleotide sequence ID" value="XM_044802352.1"/>
</dbReference>
<dbReference type="PANTHER" id="PTHR42085:SF2">
    <property type="entry name" value="F-BOX DOMAIN-CONTAINING PROTEIN"/>
    <property type="match status" value="1"/>
</dbReference>
<keyword evidence="2" id="KW-1185">Reference proteome</keyword>
<dbReference type="Proteomes" id="UP000825890">
    <property type="component" value="Unassembled WGS sequence"/>
</dbReference>
<comment type="caution">
    <text evidence="1">The sequence shown here is derived from an EMBL/GenBank/DDBJ whole genome shotgun (WGS) entry which is preliminary data.</text>
</comment>
<organism evidence="1 2">
    <name type="scientific">Cercospora kikuchii</name>
    <dbReference type="NCBI Taxonomy" id="84275"/>
    <lineage>
        <taxon>Eukaryota</taxon>
        <taxon>Fungi</taxon>
        <taxon>Dikarya</taxon>
        <taxon>Ascomycota</taxon>
        <taxon>Pezizomycotina</taxon>
        <taxon>Dothideomycetes</taxon>
        <taxon>Dothideomycetidae</taxon>
        <taxon>Mycosphaerellales</taxon>
        <taxon>Mycosphaerellaceae</taxon>
        <taxon>Cercospora</taxon>
    </lineage>
</organism>
<dbReference type="EMBL" id="BOLY01000004">
    <property type="protein sequence ID" value="GIZ43800.1"/>
    <property type="molecule type" value="Genomic_DNA"/>
</dbReference>
<proteinExistence type="predicted"/>
<dbReference type="GeneID" id="68292588"/>
<dbReference type="AlphaFoldDB" id="A0A9P3FIU0"/>
<protein>
    <recommendedName>
        <fullName evidence="3">F-box domain-containing protein</fullName>
    </recommendedName>
</protein>
<evidence type="ECO:0008006" key="3">
    <source>
        <dbReference type="Google" id="ProtNLM"/>
    </source>
</evidence>